<gene>
    <name evidence="3" type="ORF">GCM10023091_15610</name>
</gene>
<dbReference type="RefSeq" id="WP_345027778.1">
    <property type="nucleotide sequence ID" value="NZ_BAABEY010000016.1"/>
</dbReference>
<evidence type="ECO:0000313" key="4">
    <source>
        <dbReference type="Proteomes" id="UP001501508"/>
    </source>
</evidence>
<dbReference type="EMBL" id="BAABEY010000016">
    <property type="protein sequence ID" value="GAA4436972.1"/>
    <property type="molecule type" value="Genomic_DNA"/>
</dbReference>
<dbReference type="Pfam" id="PF21186">
    <property type="entry name" value="DUF6852"/>
    <property type="match status" value="1"/>
</dbReference>
<organism evidence="3 4">
    <name type="scientific">Ravibacter arvi</name>
    <dbReference type="NCBI Taxonomy" id="2051041"/>
    <lineage>
        <taxon>Bacteria</taxon>
        <taxon>Pseudomonadati</taxon>
        <taxon>Bacteroidota</taxon>
        <taxon>Cytophagia</taxon>
        <taxon>Cytophagales</taxon>
        <taxon>Spirosomataceae</taxon>
        <taxon>Ravibacter</taxon>
    </lineage>
</organism>
<comment type="caution">
    <text evidence="3">The sequence shown here is derived from an EMBL/GenBank/DDBJ whole genome shotgun (WGS) entry which is preliminary data.</text>
</comment>
<dbReference type="Gene3D" id="2.30.30.730">
    <property type="match status" value="1"/>
</dbReference>
<sequence length="163" mass="18171">MSESKENIKETGFLQDVANISGKPGLFRILKPGRSGVIIESLDARRERSMAAASAKVSILKDVSVYIDDEESESIPLADLFLKIREVLGSELPFDVKKASDAEVRDQFESVLPNYHRSRVYTSDMKKVFAWYTILSEQLPEFFEAQTASDEETAGSGASEENK</sequence>
<feature type="domain" description="DUF6852" evidence="2">
    <location>
        <begin position="63"/>
        <end position="135"/>
    </location>
</feature>
<reference evidence="4" key="1">
    <citation type="journal article" date="2019" name="Int. J. Syst. Evol. Microbiol.">
        <title>The Global Catalogue of Microorganisms (GCM) 10K type strain sequencing project: providing services to taxonomists for standard genome sequencing and annotation.</title>
        <authorList>
            <consortium name="The Broad Institute Genomics Platform"/>
            <consortium name="The Broad Institute Genome Sequencing Center for Infectious Disease"/>
            <person name="Wu L."/>
            <person name="Ma J."/>
        </authorList>
    </citation>
    <scope>NUCLEOTIDE SEQUENCE [LARGE SCALE GENOMIC DNA]</scope>
    <source>
        <strain evidence="4">JCM 31920</strain>
    </source>
</reference>
<protein>
    <submittedName>
        <fullName evidence="3">DUF5606 domain-containing protein</fullName>
    </submittedName>
</protein>
<evidence type="ECO:0000313" key="3">
    <source>
        <dbReference type="EMBL" id="GAA4436972.1"/>
    </source>
</evidence>
<dbReference type="Proteomes" id="UP001501508">
    <property type="component" value="Unassembled WGS sequence"/>
</dbReference>
<feature type="domain" description="DUF5606" evidence="1">
    <location>
        <begin position="14"/>
        <end position="60"/>
    </location>
</feature>
<dbReference type="InterPro" id="IPR041218">
    <property type="entry name" value="DUF5606"/>
</dbReference>
<dbReference type="InterPro" id="IPR049280">
    <property type="entry name" value="DUF6852"/>
</dbReference>
<evidence type="ECO:0000259" key="1">
    <source>
        <dbReference type="Pfam" id="PF18347"/>
    </source>
</evidence>
<evidence type="ECO:0000259" key="2">
    <source>
        <dbReference type="Pfam" id="PF21186"/>
    </source>
</evidence>
<keyword evidence="4" id="KW-1185">Reference proteome</keyword>
<dbReference type="InterPro" id="IPR049281">
    <property type="entry name" value="BVU_3817-like_C_sf"/>
</dbReference>
<dbReference type="Gene3D" id="1.10.10.1650">
    <property type="match status" value="1"/>
</dbReference>
<dbReference type="Pfam" id="PF18347">
    <property type="entry name" value="DUF5606"/>
    <property type="match status" value="1"/>
</dbReference>
<name>A0ABP8LU47_9BACT</name>
<accession>A0ABP8LU47</accession>
<dbReference type="InterPro" id="IPR049282">
    <property type="entry name" value="BVU_3817_N_sf"/>
</dbReference>
<proteinExistence type="predicted"/>